<dbReference type="Gene3D" id="3.30.930.10">
    <property type="entry name" value="Bira Bifunctional Protein, Domain 2"/>
    <property type="match status" value="1"/>
</dbReference>
<dbReference type="InterPro" id="IPR006195">
    <property type="entry name" value="aa-tRNA-synth_II"/>
</dbReference>
<dbReference type="EC" id="6.1.1.11" evidence="4"/>
<dbReference type="Pfam" id="PF00587">
    <property type="entry name" value="tRNA-synt_2b"/>
    <property type="match status" value="1"/>
</dbReference>
<comment type="pathway">
    <text evidence="2">Aminoacyl-tRNA biosynthesis; selenocysteinyl-tRNA(Sec) biosynthesis; L-seryl-tRNA(Sec) from L-serine and tRNA(Sec): step 1/1.</text>
</comment>
<keyword evidence="10" id="KW-0030">Aminoacyl-tRNA synthetase</keyword>
<dbReference type="AlphaFoldDB" id="A0A382QGH1"/>
<feature type="domain" description="Aminoacyl-transfer RNA synthetases class-II family profile" evidence="18">
    <location>
        <begin position="139"/>
        <end position="296"/>
    </location>
</feature>
<dbReference type="PANTHER" id="PTHR43697">
    <property type="entry name" value="SERYL-TRNA SYNTHETASE"/>
    <property type="match status" value="1"/>
</dbReference>
<evidence type="ECO:0000256" key="7">
    <source>
        <dbReference type="ARBA" id="ARBA00022741"/>
    </source>
</evidence>
<accession>A0A382QGH1</accession>
<dbReference type="GO" id="GO:0005524">
    <property type="term" value="F:ATP binding"/>
    <property type="evidence" value="ECO:0007669"/>
    <property type="project" value="UniProtKB-KW"/>
</dbReference>
<evidence type="ECO:0000259" key="18">
    <source>
        <dbReference type="PROSITE" id="PS50862"/>
    </source>
</evidence>
<feature type="non-terminal residue" evidence="19">
    <location>
        <position position="296"/>
    </location>
</feature>
<keyword evidence="8" id="KW-0067">ATP-binding</keyword>
<dbReference type="GO" id="GO:0006434">
    <property type="term" value="P:seryl-tRNA aminoacylation"/>
    <property type="evidence" value="ECO:0007669"/>
    <property type="project" value="InterPro"/>
</dbReference>
<keyword evidence="9" id="KW-0648">Protein biosynthesis</keyword>
<evidence type="ECO:0000256" key="14">
    <source>
        <dbReference type="ARBA" id="ARBA00047929"/>
    </source>
</evidence>
<evidence type="ECO:0000256" key="4">
    <source>
        <dbReference type="ARBA" id="ARBA00012840"/>
    </source>
</evidence>
<dbReference type="Pfam" id="PF02403">
    <property type="entry name" value="Seryl_tRNA_N"/>
    <property type="match status" value="1"/>
</dbReference>
<evidence type="ECO:0000256" key="17">
    <source>
        <dbReference type="SAM" id="MobiDB-lite"/>
    </source>
</evidence>
<evidence type="ECO:0000256" key="16">
    <source>
        <dbReference type="SAM" id="Coils"/>
    </source>
</evidence>
<evidence type="ECO:0000256" key="10">
    <source>
        <dbReference type="ARBA" id="ARBA00023146"/>
    </source>
</evidence>
<organism evidence="19">
    <name type="scientific">marine metagenome</name>
    <dbReference type="NCBI Taxonomy" id="408172"/>
    <lineage>
        <taxon>unclassified sequences</taxon>
        <taxon>metagenomes</taxon>
        <taxon>ecological metagenomes</taxon>
    </lineage>
</organism>
<reference evidence="19" key="1">
    <citation type="submission" date="2018-05" db="EMBL/GenBank/DDBJ databases">
        <authorList>
            <person name="Lanie J.A."/>
            <person name="Ng W.-L."/>
            <person name="Kazmierczak K.M."/>
            <person name="Andrzejewski T.M."/>
            <person name="Davidsen T.M."/>
            <person name="Wayne K.J."/>
            <person name="Tettelin H."/>
            <person name="Glass J.I."/>
            <person name="Rusch D."/>
            <person name="Podicherti R."/>
            <person name="Tsui H.-C.T."/>
            <person name="Winkler M.E."/>
        </authorList>
    </citation>
    <scope>NUCLEOTIDE SEQUENCE</scope>
</reference>
<dbReference type="GO" id="GO:0005737">
    <property type="term" value="C:cytoplasm"/>
    <property type="evidence" value="ECO:0007669"/>
    <property type="project" value="UniProtKB-SubCell"/>
</dbReference>
<keyword evidence="16" id="KW-0175">Coiled coil</keyword>
<evidence type="ECO:0000256" key="2">
    <source>
        <dbReference type="ARBA" id="ARBA00005045"/>
    </source>
</evidence>
<evidence type="ECO:0000256" key="8">
    <source>
        <dbReference type="ARBA" id="ARBA00022840"/>
    </source>
</evidence>
<evidence type="ECO:0000256" key="12">
    <source>
        <dbReference type="ARBA" id="ARBA00033352"/>
    </source>
</evidence>
<proteinExistence type="inferred from homology"/>
<evidence type="ECO:0000256" key="1">
    <source>
        <dbReference type="ARBA" id="ARBA00004496"/>
    </source>
</evidence>
<feature type="coiled-coil region" evidence="16">
    <location>
        <begin position="76"/>
        <end position="103"/>
    </location>
</feature>
<evidence type="ECO:0000313" key="19">
    <source>
        <dbReference type="EMBL" id="SVC84068.1"/>
    </source>
</evidence>
<dbReference type="EMBL" id="UINC01114040">
    <property type="protein sequence ID" value="SVC84068.1"/>
    <property type="molecule type" value="Genomic_DNA"/>
</dbReference>
<evidence type="ECO:0000256" key="11">
    <source>
        <dbReference type="ARBA" id="ARBA00031113"/>
    </source>
</evidence>
<protein>
    <recommendedName>
        <fullName evidence="13">Serine--tRNA ligase</fullName>
        <ecNumber evidence="4">6.1.1.11</ecNumber>
    </recommendedName>
    <alternativeName>
        <fullName evidence="11">Seryl-tRNA synthetase</fullName>
    </alternativeName>
    <alternativeName>
        <fullName evidence="12">Seryl-tRNA(Ser/Sec) synthetase</fullName>
    </alternativeName>
</protein>
<keyword evidence="7" id="KW-0547">Nucleotide-binding</keyword>
<name>A0A382QGH1_9ZZZZ</name>
<dbReference type="PRINTS" id="PR00981">
    <property type="entry name" value="TRNASYNTHSER"/>
</dbReference>
<dbReference type="InterPro" id="IPR045864">
    <property type="entry name" value="aa-tRNA-synth_II/BPL/LPL"/>
</dbReference>
<comment type="subcellular location">
    <subcellularLocation>
        <location evidence="1">Cytoplasm</location>
    </subcellularLocation>
</comment>
<gene>
    <name evidence="19" type="ORF">METZ01_LOCUS336922</name>
</gene>
<dbReference type="GO" id="GO:0004828">
    <property type="term" value="F:serine-tRNA ligase activity"/>
    <property type="evidence" value="ECO:0007669"/>
    <property type="project" value="UniProtKB-EC"/>
</dbReference>
<dbReference type="InterPro" id="IPR015866">
    <property type="entry name" value="Ser-tRNA-synth_1_N"/>
</dbReference>
<dbReference type="InterPro" id="IPR002314">
    <property type="entry name" value="aa-tRNA-synt_IIb"/>
</dbReference>
<evidence type="ECO:0000256" key="5">
    <source>
        <dbReference type="ARBA" id="ARBA00022490"/>
    </source>
</evidence>
<dbReference type="InterPro" id="IPR042103">
    <property type="entry name" value="SerRS_1_N_sf"/>
</dbReference>
<evidence type="ECO:0000256" key="3">
    <source>
        <dbReference type="ARBA" id="ARBA00010728"/>
    </source>
</evidence>
<comment type="similarity">
    <text evidence="3">Belongs to the class-II aminoacyl-tRNA synthetase family. Type-1 seryl-tRNA synthetase subfamily.</text>
</comment>
<evidence type="ECO:0000256" key="9">
    <source>
        <dbReference type="ARBA" id="ARBA00022917"/>
    </source>
</evidence>
<evidence type="ECO:0000256" key="15">
    <source>
        <dbReference type="ARBA" id="ARBA00048823"/>
    </source>
</evidence>
<feature type="region of interest" description="Disordered" evidence="17">
    <location>
        <begin position="51"/>
        <end position="71"/>
    </location>
</feature>
<dbReference type="PROSITE" id="PS50862">
    <property type="entry name" value="AA_TRNA_LIGASE_II"/>
    <property type="match status" value="1"/>
</dbReference>
<comment type="catalytic activity">
    <reaction evidence="14">
        <text>tRNA(Sec) + L-serine + ATP = L-seryl-tRNA(Sec) + AMP + diphosphate + H(+)</text>
        <dbReference type="Rhea" id="RHEA:42580"/>
        <dbReference type="Rhea" id="RHEA-COMP:9742"/>
        <dbReference type="Rhea" id="RHEA-COMP:10128"/>
        <dbReference type="ChEBI" id="CHEBI:15378"/>
        <dbReference type="ChEBI" id="CHEBI:30616"/>
        <dbReference type="ChEBI" id="CHEBI:33019"/>
        <dbReference type="ChEBI" id="CHEBI:33384"/>
        <dbReference type="ChEBI" id="CHEBI:78442"/>
        <dbReference type="ChEBI" id="CHEBI:78533"/>
        <dbReference type="ChEBI" id="CHEBI:456215"/>
        <dbReference type="EC" id="6.1.1.11"/>
    </reaction>
</comment>
<dbReference type="SUPFAM" id="SSF46589">
    <property type="entry name" value="tRNA-binding arm"/>
    <property type="match status" value="1"/>
</dbReference>
<comment type="catalytic activity">
    <reaction evidence="15">
        <text>tRNA(Ser) + L-serine + ATP = L-seryl-tRNA(Ser) + AMP + diphosphate + H(+)</text>
        <dbReference type="Rhea" id="RHEA:12292"/>
        <dbReference type="Rhea" id="RHEA-COMP:9669"/>
        <dbReference type="Rhea" id="RHEA-COMP:9703"/>
        <dbReference type="ChEBI" id="CHEBI:15378"/>
        <dbReference type="ChEBI" id="CHEBI:30616"/>
        <dbReference type="ChEBI" id="CHEBI:33019"/>
        <dbReference type="ChEBI" id="CHEBI:33384"/>
        <dbReference type="ChEBI" id="CHEBI:78442"/>
        <dbReference type="ChEBI" id="CHEBI:78533"/>
        <dbReference type="ChEBI" id="CHEBI:456215"/>
        <dbReference type="EC" id="6.1.1.11"/>
    </reaction>
</comment>
<keyword evidence="6" id="KW-0436">Ligase</keyword>
<sequence length="296" mass="33815">MLSIELIRRDPEFVKSALESRGEEDPLAEILALDVTRRQLITEGDELRARRNQVSRQVGEARRDGQEPPPDIVAEMRQVGDRISELEQESKSLEERIDSILMRLPNIPLPDVPKGLTEESNVVIRQWGEPATLDFTPIPHWDLGERHGIIDFERGVKISGSRFYTMFGAGAKLERSLIAWMLDLHTQQHGYTEVMLPAVVKREVMEGAGNLPKFSDFLYHDDSADLWMIPTAEVPITNLYRDEIIPPDTLPLRYVAQTPCFRNEQAAAGRDTRGIKRVHQFNKVEMYKFVTPETSN</sequence>
<evidence type="ECO:0000256" key="13">
    <source>
        <dbReference type="ARBA" id="ARBA00039158"/>
    </source>
</evidence>
<evidence type="ECO:0000256" key="6">
    <source>
        <dbReference type="ARBA" id="ARBA00022598"/>
    </source>
</evidence>
<dbReference type="InterPro" id="IPR002317">
    <property type="entry name" value="Ser-tRNA-ligase_type_1"/>
</dbReference>
<dbReference type="PANTHER" id="PTHR43697:SF1">
    <property type="entry name" value="SERINE--TRNA LIGASE"/>
    <property type="match status" value="1"/>
</dbReference>
<dbReference type="Gene3D" id="1.10.287.40">
    <property type="entry name" value="Serine-tRNA synthetase, tRNA binding domain"/>
    <property type="match status" value="1"/>
</dbReference>
<dbReference type="InterPro" id="IPR010978">
    <property type="entry name" value="tRNA-bd_arm"/>
</dbReference>
<dbReference type="SUPFAM" id="SSF55681">
    <property type="entry name" value="Class II aaRS and biotin synthetases"/>
    <property type="match status" value="1"/>
</dbReference>
<keyword evidence="5" id="KW-0963">Cytoplasm</keyword>